<keyword evidence="2" id="KW-1185">Reference proteome</keyword>
<reference evidence="1" key="1">
    <citation type="submission" date="2022-11" db="EMBL/GenBank/DDBJ databases">
        <title>Genome Resource of Sclerotinia nivalis Strain SnTB1, a Plant Pathogen Isolated from American Ginseng.</title>
        <authorList>
            <person name="Fan S."/>
        </authorList>
    </citation>
    <scope>NUCLEOTIDE SEQUENCE</scope>
    <source>
        <strain evidence="1">SnTB1</strain>
    </source>
</reference>
<dbReference type="Proteomes" id="UP001152300">
    <property type="component" value="Unassembled WGS sequence"/>
</dbReference>
<name>A0A9X0AWP1_9HELO</name>
<proteinExistence type="predicted"/>
<gene>
    <name evidence="1" type="ORF">OCU04_004083</name>
</gene>
<accession>A0A9X0AWP1</accession>
<evidence type="ECO:0000313" key="1">
    <source>
        <dbReference type="EMBL" id="KAJ8068533.1"/>
    </source>
</evidence>
<dbReference type="AlphaFoldDB" id="A0A9X0AWP1"/>
<evidence type="ECO:0000313" key="2">
    <source>
        <dbReference type="Proteomes" id="UP001152300"/>
    </source>
</evidence>
<protein>
    <submittedName>
        <fullName evidence="1">Uncharacterized protein</fullName>
    </submittedName>
</protein>
<comment type="caution">
    <text evidence="1">The sequence shown here is derived from an EMBL/GenBank/DDBJ whole genome shotgun (WGS) entry which is preliminary data.</text>
</comment>
<organism evidence="1 2">
    <name type="scientific">Sclerotinia nivalis</name>
    <dbReference type="NCBI Taxonomy" id="352851"/>
    <lineage>
        <taxon>Eukaryota</taxon>
        <taxon>Fungi</taxon>
        <taxon>Dikarya</taxon>
        <taxon>Ascomycota</taxon>
        <taxon>Pezizomycotina</taxon>
        <taxon>Leotiomycetes</taxon>
        <taxon>Helotiales</taxon>
        <taxon>Sclerotiniaceae</taxon>
        <taxon>Sclerotinia</taxon>
    </lineage>
</organism>
<sequence>MNNSIADGATALSTVKAQLEQNMDAKFEELKKAVSDAKVDMETDVNEKVQKLVTFFEVYFVLEYKHFRVLWYLSGTDTRRVSVI</sequence>
<dbReference type="EMBL" id="JAPEIS010000003">
    <property type="protein sequence ID" value="KAJ8068533.1"/>
    <property type="molecule type" value="Genomic_DNA"/>
</dbReference>